<keyword evidence="2" id="KW-0547">Nucleotide-binding</keyword>
<dbReference type="InterPro" id="IPR011009">
    <property type="entry name" value="Kinase-like_dom_sf"/>
</dbReference>
<dbReference type="Gene3D" id="1.10.510.10">
    <property type="entry name" value="Transferase(Phosphotransferase) domain 1"/>
    <property type="match status" value="1"/>
</dbReference>
<dbReference type="PANTHER" id="PTHR43289">
    <property type="entry name" value="MITOGEN-ACTIVATED PROTEIN KINASE KINASE KINASE 20-RELATED"/>
    <property type="match status" value="1"/>
</dbReference>
<evidence type="ECO:0000313" key="9">
    <source>
        <dbReference type="Proteomes" id="UP000603904"/>
    </source>
</evidence>
<keyword evidence="6" id="KW-0472">Membrane</keyword>
<dbReference type="PROSITE" id="PS50011">
    <property type="entry name" value="PROTEIN_KINASE_DOM"/>
    <property type="match status" value="1"/>
</dbReference>
<proteinExistence type="predicted"/>
<comment type="caution">
    <text evidence="8">The sequence shown here is derived from an EMBL/GenBank/DDBJ whole genome shotgun (WGS) entry which is preliminary data.</text>
</comment>
<dbReference type="SMART" id="SM00320">
    <property type="entry name" value="WD40"/>
    <property type="match status" value="4"/>
</dbReference>
<dbReference type="InterPro" id="IPR001680">
    <property type="entry name" value="WD40_rpt"/>
</dbReference>
<dbReference type="Pfam" id="PF00069">
    <property type="entry name" value="Pkinase"/>
    <property type="match status" value="1"/>
</dbReference>
<dbReference type="CDD" id="cd14014">
    <property type="entry name" value="STKc_PknB_like"/>
    <property type="match status" value="1"/>
</dbReference>
<dbReference type="SUPFAM" id="SSF56112">
    <property type="entry name" value="Protein kinase-like (PK-like)"/>
    <property type="match status" value="1"/>
</dbReference>
<dbReference type="EMBL" id="BOOC01000010">
    <property type="protein sequence ID" value="GIH39744.1"/>
    <property type="molecule type" value="Genomic_DNA"/>
</dbReference>
<dbReference type="RefSeq" id="WP_204057242.1">
    <property type="nucleotide sequence ID" value="NZ_BAAAGP010000004.1"/>
</dbReference>
<keyword evidence="9" id="KW-1185">Reference proteome</keyword>
<keyword evidence="4" id="KW-0067">ATP-binding</keyword>
<dbReference type="Gene3D" id="2.130.10.10">
    <property type="entry name" value="YVTN repeat-like/Quinoprotein amine dehydrogenase"/>
    <property type="match status" value="4"/>
</dbReference>
<dbReference type="PROSITE" id="PS00108">
    <property type="entry name" value="PROTEIN_KINASE_ST"/>
    <property type="match status" value="1"/>
</dbReference>
<feature type="transmembrane region" description="Helical" evidence="6">
    <location>
        <begin position="457"/>
        <end position="478"/>
    </location>
</feature>
<dbReference type="InterPro" id="IPR011044">
    <property type="entry name" value="Quino_amine_DH_bsu"/>
</dbReference>
<dbReference type="InterPro" id="IPR008271">
    <property type="entry name" value="Ser/Thr_kinase_AS"/>
</dbReference>
<dbReference type="SMART" id="SM00220">
    <property type="entry name" value="S_TKc"/>
    <property type="match status" value="1"/>
</dbReference>
<dbReference type="PANTHER" id="PTHR43289:SF34">
    <property type="entry name" value="SERINE_THREONINE-PROTEIN KINASE YBDM-RELATED"/>
    <property type="match status" value="1"/>
</dbReference>
<evidence type="ECO:0000256" key="5">
    <source>
        <dbReference type="PROSITE-ProRule" id="PRU00221"/>
    </source>
</evidence>
<evidence type="ECO:0000313" key="8">
    <source>
        <dbReference type="EMBL" id="GIH39744.1"/>
    </source>
</evidence>
<evidence type="ECO:0000256" key="6">
    <source>
        <dbReference type="SAM" id="Phobius"/>
    </source>
</evidence>
<feature type="domain" description="Protein kinase" evidence="7">
    <location>
        <begin position="16"/>
        <end position="264"/>
    </location>
</feature>
<dbReference type="InterPro" id="IPR015943">
    <property type="entry name" value="WD40/YVTN_repeat-like_dom_sf"/>
</dbReference>
<sequence length="1167" mass="123125">MTGRLRPEDPERLGEYWLAGRLGAGGQGVVYEAYDGEGRRVAVKVLHGGAAADPETRERLGREAAAARRVASFCTARVVAADLDGPRPYLVSEYVEGPSLRRAVTEGRPFAGDDLHRLATAVATALTAVHEAGVVHRDLKPDNVLLGPDGPRVIDFGIARTLEMSLTTAGLVAGTPTYMAPEVFTGQRAGAPADVFAWGGIVLFAATGRDPFTAESLGGVMHRVLSADPDLSALPEGLRPLVGAALAKDPVARPSARDLLMALISGGSAVEVGRLLAEGTRAASGVEAPAGNDPALGLLAEEAYGSLGDRERDLVPQIFLRLVAVSPDGELGTRRMPVDEAAPEAEPVLRAFAYVLGRSDREVSLARPAVLRAWPRLRAWVADEWDGLPVHAGIRGQARQWDDHGRRDGDLLQGSRLDAALGWAAAGRRHLRLNPLERDLLDASAALTRRRARRRRLLTAALAVLLALSLAGGGLAAYQGGRIAEQRDRIGEQRDQITAQRDQALGRELAFVSGTLRTTDPVAAMLLSVAAWRLAPGAEARSGLLSSLYQPEVAAFRPWRDDGLQALSGDGRRLVSASDGEIRLYDVPGQREIRRFPAPELHGGPLFDVALSPGARSVAVVTGSRVVVWDLATGRRRAELSLPGASAQGEVDFGDGESALGVLEDGNGFVWGLKTGGTYGRGAEGGWPDAVPAVSRSGRLAAVAAGGVTVWRLPGRVREPGPGRACPRDAERAAFSPDGRVLACAGRRLAFVAADTGRLLGAVTAGGPGVGGGLRFSPDGRFLVEFAGHGVRVWRVRDRRQVFAYQAEDDVLDARLDPDGRTLRCLLADGVVGVDIAPRAVPARPSPGIFDTRMSPDGRWLAVEAEEDAPVRLWDAARGVFAGPLPGSDGWAPADFDRAGRTVVLKDLPGERLRAWDARTRAPLWAHRVPAGLMVDGTAFTPDGRLFAAALVRDDNGRGPDRARLAEWDARTGRQVRDVPLAHALGAIAFAPDGRTIVAGGETVDAVTGRTIWSGFTASPAFAAGPTGLIAVGGPTGRVFLWDARTRSPAPPVLHGTAEAVQSLAFDAGGETLATVGESGTVQLWDVRAGRRLGPALRLAADGAPAVTFAPGGDRLFVTFQDGDLFRLPAGGDAVAAAVCARAGRTLTVGEWRRRLPGVPYQDVCRR</sequence>
<keyword evidence="5" id="KW-0853">WD repeat</keyword>
<accession>A0ABQ4FY55</accession>
<dbReference type="InterPro" id="IPR011047">
    <property type="entry name" value="Quinoprotein_ADH-like_sf"/>
</dbReference>
<evidence type="ECO:0000256" key="4">
    <source>
        <dbReference type="ARBA" id="ARBA00022840"/>
    </source>
</evidence>
<protein>
    <recommendedName>
        <fullName evidence="7">Protein kinase domain-containing protein</fullName>
    </recommendedName>
</protein>
<keyword evidence="3" id="KW-0418">Kinase</keyword>
<dbReference type="InterPro" id="IPR049052">
    <property type="entry name" value="nSTAND1"/>
</dbReference>
<dbReference type="PROSITE" id="PS50294">
    <property type="entry name" value="WD_REPEATS_REGION"/>
    <property type="match status" value="1"/>
</dbReference>
<evidence type="ECO:0000256" key="3">
    <source>
        <dbReference type="ARBA" id="ARBA00022777"/>
    </source>
</evidence>
<evidence type="ECO:0000256" key="2">
    <source>
        <dbReference type="ARBA" id="ARBA00022741"/>
    </source>
</evidence>
<organism evidence="8 9">
    <name type="scientific">Microbispora corallina</name>
    <dbReference type="NCBI Taxonomy" id="83302"/>
    <lineage>
        <taxon>Bacteria</taxon>
        <taxon>Bacillati</taxon>
        <taxon>Actinomycetota</taxon>
        <taxon>Actinomycetes</taxon>
        <taxon>Streptosporangiales</taxon>
        <taxon>Streptosporangiaceae</taxon>
        <taxon>Microbispora</taxon>
    </lineage>
</organism>
<dbReference type="Pfam" id="PF20703">
    <property type="entry name" value="nSTAND1"/>
    <property type="match status" value="1"/>
</dbReference>
<dbReference type="InterPro" id="IPR000719">
    <property type="entry name" value="Prot_kinase_dom"/>
</dbReference>
<evidence type="ECO:0000259" key="7">
    <source>
        <dbReference type="PROSITE" id="PS50011"/>
    </source>
</evidence>
<dbReference type="Pfam" id="PF00400">
    <property type="entry name" value="WD40"/>
    <property type="match status" value="1"/>
</dbReference>
<reference evidence="8 9" key="1">
    <citation type="submission" date="2021-01" db="EMBL/GenBank/DDBJ databases">
        <title>Whole genome shotgun sequence of Microbispora corallina NBRC 16416.</title>
        <authorList>
            <person name="Komaki H."/>
            <person name="Tamura T."/>
        </authorList>
    </citation>
    <scope>NUCLEOTIDE SEQUENCE [LARGE SCALE GENOMIC DNA]</scope>
    <source>
        <strain evidence="8 9">NBRC 16416</strain>
    </source>
</reference>
<dbReference type="SUPFAM" id="SSF50969">
    <property type="entry name" value="YVTN repeat-like/Quinoprotein amine dehydrogenase"/>
    <property type="match status" value="1"/>
</dbReference>
<keyword evidence="6" id="KW-0812">Transmembrane</keyword>
<dbReference type="PROSITE" id="PS50082">
    <property type="entry name" value="WD_REPEATS_2"/>
    <property type="match status" value="1"/>
</dbReference>
<evidence type="ECO:0000256" key="1">
    <source>
        <dbReference type="ARBA" id="ARBA00022679"/>
    </source>
</evidence>
<gene>
    <name evidence="8" type="ORF">Mco01_27440</name>
</gene>
<keyword evidence="1" id="KW-0808">Transferase</keyword>
<name>A0ABQ4FY55_9ACTN</name>
<dbReference type="SUPFAM" id="SSF50998">
    <property type="entry name" value="Quinoprotein alcohol dehydrogenase-like"/>
    <property type="match status" value="1"/>
</dbReference>
<keyword evidence="6" id="KW-1133">Transmembrane helix</keyword>
<feature type="repeat" description="WD" evidence="5">
    <location>
        <begin position="1054"/>
        <end position="1095"/>
    </location>
</feature>
<dbReference type="Gene3D" id="3.30.200.20">
    <property type="entry name" value="Phosphorylase Kinase, domain 1"/>
    <property type="match status" value="1"/>
</dbReference>
<dbReference type="Proteomes" id="UP000603904">
    <property type="component" value="Unassembled WGS sequence"/>
</dbReference>